<sequence>MLLVRELGDISETTVAGVLATAEGTESLNTRVSSKLMLFRNFEVKNASSLLVAELVVAAAEAVIVKDKSDGKKKKQARRLRKVEINGKAGGWSILAQSKWSRLEIEVSMDAARVSPCGSPCNSLRSWVLQPIYKFRSGQGSNPWADTPARVPIPLDQSNGSLDDNSFTISINA</sequence>
<comment type="caution">
    <text evidence="1">The sequence shown here is derived from an EMBL/GenBank/DDBJ whole genome shotgun (WGS) entry which is preliminary data.</text>
</comment>
<protein>
    <submittedName>
        <fullName evidence="1">Uncharacterized protein</fullName>
    </submittedName>
</protein>
<evidence type="ECO:0000313" key="1">
    <source>
        <dbReference type="EMBL" id="KAG2281768.1"/>
    </source>
</evidence>
<proteinExistence type="predicted"/>
<evidence type="ECO:0000313" key="2">
    <source>
        <dbReference type="Proteomes" id="UP000886595"/>
    </source>
</evidence>
<accession>A0A8X7R329</accession>
<keyword evidence="2" id="KW-1185">Reference proteome</keyword>
<organism evidence="1 2">
    <name type="scientific">Brassica carinata</name>
    <name type="common">Ethiopian mustard</name>
    <name type="synonym">Abyssinian cabbage</name>
    <dbReference type="NCBI Taxonomy" id="52824"/>
    <lineage>
        <taxon>Eukaryota</taxon>
        <taxon>Viridiplantae</taxon>
        <taxon>Streptophyta</taxon>
        <taxon>Embryophyta</taxon>
        <taxon>Tracheophyta</taxon>
        <taxon>Spermatophyta</taxon>
        <taxon>Magnoliopsida</taxon>
        <taxon>eudicotyledons</taxon>
        <taxon>Gunneridae</taxon>
        <taxon>Pentapetalae</taxon>
        <taxon>rosids</taxon>
        <taxon>malvids</taxon>
        <taxon>Brassicales</taxon>
        <taxon>Brassicaceae</taxon>
        <taxon>Brassiceae</taxon>
        <taxon>Brassica</taxon>
    </lineage>
</organism>
<name>A0A8X7R329_BRACI</name>
<gene>
    <name evidence="1" type="ORF">Bca52824_052988</name>
</gene>
<dbReference type="AlphaFoldDB" id="A0A8X7R329"/>
<dbReference type="Proteomes" id="UP000886595">
    <property type="component" value="Unassembled WGS sequence"/>
</dbReference>
<dbReference type="EMBL" id="JAAMPC010000011">
    <property type="protein sequence ID" value="KAG2281768.1"/>
    <property type="molecule type" value="Genomic_DNA"/>
</dbReference>
<reference evidence="1 2" key="1">
    <citation type="submission" date="2020-02" db="EMBL/GenBank/DDBJ databases">
        <authorList>
            <person name="Ma Q."/>
            <person name="Huang Y."/>
            <person name="Song X."/>
            <person name="Pei D."/>
        </authorList>
    </citation>
    <scope>NUCLEOTIDE SEQUENCE [LARGE SCALE GENOMIC DNA]</scope>
    <source>
        <strain evidence="1">Sxm20200214</strain>
        <tissue evidence="1">Leaf</tissue>
    </source>
</reference>